<evidence type="ECO:0000259" key="7">
    <source>
        <dbReference type="Pfam" id="PF00496"/>
    </source>
</evidence>
<dbReference type="PANTHER" id="PTHR30290">
    <property type="entry name" value="PERIPLASMIC BINDING COMPONENT OF ABC TRANSPORTER"/>
    <property type="match status" value="1"/>
</dbReference>
<comment type="subcellular location">
    <subcellularLocation>
        <location evidence="1">Cell envelope</location>
    </subcellularLocation>
</comment>
<dbReference type="InterPro" id="IPR030678">
    <property type="entry name" value="Peptide/Ni-bd"/>
</dbReference>
<evidence type="ECO:0000256" key="4">
    <source>
        <dbReference type="ARBA" id="ARBA00022729"/>
    </source>
</evidence>
<feature type="compositionally biased region" description="Low complexity" evidence="5">
    <location>
        <begin position="363"/>
        <end position="379"/>
    </location>
</feature>
<gene>
    <name evidence="8" type="ORF">N864_17450</name>
</gene>
<dbReference type="SUPFAM" id="SSF53850">
    <property type="entry name" value="Periplasmic binding protein-like II"/>
    <property type="match status" value="1"/>
</dbReference>
<name>W9GKJ4_9MICO</name>
<dbReference type="PIRSF" id="PIRSF002741">
    <property type="entry name" value="MppA"/>
    <property type="match status" value="1"/>
</dbReference>
<feature type="region of interest" description="Disordered" evidence="5">
    <location>
        <begin position="363"/>
        <end position="420"/>
    </location>
</feature>
<dbReference type="AlphaFoldDB" id="W9GKJ4"/>
<evidence type="ECO:0000256" key="2">
    <source>
        <dbReference type="ARBA" id="ARBA00005695"/>
    </source>
</evidence>
<feature type="region of interest" description="Disordered" evidence="5">
    <location>
        <begin position="29"/>
        <end position="50"/>
    </location>
</feature>
<dbReference type="Gene3D" id="3.90.76.10">
    <property type="entry name" value="Dipeptide-binding Protein, Domain 1"/>
    <property type="match status" value="1"/>
</dbReference>
<dbReference type="Pfam" id="PF00496">
    <property type="entry name" value="SBP_bac_5"/>
    <property type="match status" value="1"/>
</dbReference>
<comment type="similarity">
    <text evidence="2">Belongs to the bacterial solute-binding protein 5 family.</text>
</comment>
<dbReference type="GO" id="GO:0015833">
    <property type="term" value="P:peptide transport"/>
    <property type="evidence" value="ECO:0007669"/>
    <property type="project" value="TreeGrafter"/>
</dbReference>
<dbReference type="GO" id="GO:0030313">
    <property type="term" value="C:cell envelope"/>
    <property type="evidence" value="ECO:0007669"/>
    <property type="project" value="UniProtKB-SubCell"/>
</dbReference>
<feature type="chain" id="PRO_5038608801" description="Solute-binding protein family 5 domain-containing protein" evidence="6">
    <location>
        <begin position="21"/>
        <end position="597"/>
    </location>
</feature>
<dbReference type="PROSITE" id="PS51257">
    <property type="entry name" value="PROKAR_LIPOPROTEIN"/>
    <property type="match status" value="1"/>
</dbReference>
<evidence type="ECO:0000313" key="8">
    <source>
        <dbReference type="EMBL" id="EWT06781.1"/>
    </source>
</evidence>
<evidence type="ECO:0000313" key="9">
    <source>
        <dbReference type="Proteomes" id="UP000019494"/>
    </source>
</evidence>
<dbReference type="GO" id="GO:1904680">
    <property type="term" value="F:peptide transmembrane transporter activity"/>
    <property type="evidence" value="ECO:0007669"/>
    <property type="project" value="TreeGrafter"/>
</dbReference>
<feature type="domain" description="Solute-binding protein family 5" evidence="7">
    <location>
        <begin position="102"/>
        <end position="510"/>
    </location>
</feature>
<dbReference type="Gene3D" id="3.10.105.10">
    <property type="entry name" value="Dipeptide-binding Protein, Domain 3"/>
    <property type="match status" value="2"/>
</dbReference>
<feature type="compositionally biased region" description="Pro residues" evidence="5">
    <location>
        <begin position="380"/>
        <end position="397"/>
    </location>
</feature>
<reference evidence="9" key="1">
    <citation type="submission" date="2013-08" db="EMBL/GenBank/DDBJ databases">
        <title>Intrasporangium oryzae NRRL B-24470.</title>
        <authorList>
            <person name="Liu H."/>
            <person name="Wang G."/>
        </authorList>
    </citation>
    <scope>NUCLEOTIDE SEQUENCE [LARGE SCALE GENOMIC DNA]</scope>
    <source>
        <strain evidence="9">Q5-1</strain>
    </source>
</reference>
<keyword evidence="3" id="KW-0813">Transport</keyword>
<dbReference type="InterPro" id="IPR000914">
    <property type="entry name" value="SBP_5_dom"/>
</dbReference>
<evidence type="ECO:0000256" key="3">
    <source>
        <dbReference type="ARBA" id="ARBA00022448"/>
    </source>
</evidence>
<organism evidence="8 9">
    <name type="scientific">Intrasporangium chromatireducens Q5-1</name>
    <dbReference type="NCBI Taxonomy" id="584657"/>
    <lineage>
        <taxon>Bacteria</taxon>
        <taxon>Bacillati</taxon>
        <taxon>Actinomycetota</taxon>
        <taxon>Actinomycetes</taxon>
        <taxon>Micrococcales</taxon>
        <taxon>Intrasporangiaceae</taxon>
        <taxon>Intrasporangium</taxon>
    </lineage>
</organism>
<dbReference type="GO" id="GO:0043190">
    <property type="term" value="C:ATP-binding cassette (ABC) transporter complex"/>
    <property type="evidence" value="ECO:0007669"/>
    <property type="project" value="InterPro"/>
</dbReference>
<proteinExistence type="inferred from homology"/>
<sequence>MRRRPSVLVAAALAASVVGLTGCTESVEGTTPVGTLTPPGPTASTATAAAPSERPLVVETVFGQVDLDPGQAFSRTGAIISRALYQTLTTLSAQDETQAEAGLAQYTISPEGKWLTLRLRADATFSDGTPVTTDDVIFTLNRAAGLGGLPATILGNLRMTKVDERTMTITSPSANFALPAILANPAFGILNSSAVKAQGGTIGPNDFAGPWLQTHSAGSGPYVLAARTTGTVTLRANPHWNGPPPAHPEIVLRDATAAEQVRDLEAGRADIALDVSPSQAEAIQLDPADRALRVVTRRSATTAYLVLNTSAKVNRWTADPDFAEAVRRGLDSAALAKLVGGGTIAAPGLIPQGIFGALKPAATNPAPAPTPSGSAGASGTPPPSGAAPAPTATPFPASPSASLPRPTMTTPTARPRTMDGRDLAAAKAALKRAGYTGEPLTLHYAEEQPIEGVPAKLLAEAVARQLGEAGITVHPEGIAAADARSAYEKGTEAFALWSFTPAFPGPENYLLFAPGHPIGLHAGWPLRAATVVDELTIQALNSVGEDRRATYTSWQRAMNTAGPFVPLVQPASHYAYGSRVTALSTNPIWTIDLAQTR</sequence>
<feature type="signal peptide" evidence="6">
    <location>
        <begin position="1"/>
        <end position="20"/>
    </location>
</feature>
<comment type="caution">
    <text evidence="8">The sequence shown here is derived from an EMBL/GenBank/DDBJ whole genome shotgun (WGS) entry which is preliminary data.</text>
</comment>
<dbReference type="OrthoDB" id="9046151at2"/>
<dbReference type="PATRIC" id="fig|584657.3.peg.1269"/>
<evidence type="ECO:0000256" key="6">
    <source>
        <dbReference type="SAM" id="SignalP"/>
    </source>
</evidence>
<dbReference type="EMBL" id="AWQS01000033">
    <property type="protein sequence ID" value="EWT06781.1"/>
    <property type="molecule type" value="Genomic_DNA"/>
</dbReference>
<dbReference type="RefSeq" id="WP_081793446.1">
    <property type="nucleotide sequence ID" value="NZ_AWQS01000033.1"/>
</dbReference>
<dbReference type="InterPro" id="IPR039424">
    <property type="entry name" value="SBP_5"/>
</dbReference>
<dbReference type="GO" id="GO:0042597">
    <property type="term" value="C:periplasmic space"/>
    <property type="evidence" value="ECO:0007669"/>
    <property type="project" value="UniProtKB-ARBA"/>
</dbReference>
<keyword evidence="4 6" id="KW-0732">Signal</keyword>
<evidence type="ECO:0000256" key="5">
    <source>
        <dbReference type="SAM" id="MobiDB-lite"/>
    </source>
</evidence>
<keyword evidence="9" id="KW-1185">Reference proteome</keyword>
<protein>
    <recommendedName>
        <fullName evidence="7">Solute-binding protein family 5 domain-containing protein</fullName>
    </recommendedName>
</protein>
<dbReference type="Gene3D" id="3.40.190.10">
    <property type="entry name" value="Periplasmic binding protein-like II"/>
    <property type="match status" value="2"/>
</dbReference>
<accession>W9GKJ4</accession>
<evidence type="ECO:0000256" key="1">
    <source>
        <dbReference type="ARBA" id="ARBA00004196"/>
    </source>
</evidence>
<feature type="compositionally biased region" description="Low complexity" evidence="5">
    <location>
        <begin position="398"/>
        <end position="415"/>
    </location>
</feature>
<dbReference type="PANTHER" id="PTHR30290:SF10">
    <property type="entry name" value="PERIPLASMIC OLIGOPEPTIDE-BINDING PROTEIN-RELATED"/>
    <property type="match status" value="1"/>
</dbReference>
<dbReference type="Proteomes" id="UP000019494">
    <property type="component" value="Unassembled WGS sequence"/>
</dbReference>